<feature type="signal peptide" evidence="1">
    <location>
        <begin position="1"/>
        <end position="20"/>
    </location>
</feature>
<evidence type="ECO:0000313" key="3">
    <source>
        <dbReference type="Proteomes" id="UP000295293"/>
    </source>
</evidence>
<name>A0A4R6YJ48_9GAMM</name>
<feature type="chain" id="PRO_5020940870" evidence="1">
    <location>
        <begin position="21"/>
        <end position="241"/>
    </location>
</feature>
<keyword evidence="3" id="KW-1185">Reference proteome</keyword>
<accession>A0A4R6YJ48</accession>
<dbReference type="EMBL" id="SNZH01000026">
    <property type="protein sequence ID" value="TDR36979.1"/>
    <property type="molecule type" value="Genomic_DNA"/>
</dbReference>
<dbReference type="RefSeq" id="WP_133821799.1">
    <property type="nucleotide sequence ID" value="NZ_SNZH01000026.1"/>
</dbReference>
<organism evidence="2 3">
    <name type="scientific">Tahibacter aquaticus</name>
    <dbReference type="NCBI Taxonomy" id="520092"/>
    <lineage>
        <taxon>Bacteria</taxon>
        <taxon>Pseudomonadati</taxon>
        <taxon>Pseudomonadota</taxon>
        <taxon>Gammaproteobacteria</taxon>
        <taxon>Lysobacterales</taxon>
        <taxon>Rhodanobacteraceae</taxon>
        <taxon>Tahibacter</taxon>
    </lineage>
</organism>
<sequence length="241" mass="24921">MTRILLLVVLALGCNTAAMAQLCQLQLVGPMCRPCGGSGQAHVRSGGLCTACTSNCPPIVPIAPDGHASSQASPLERTCTPIVDHDAARRAQFYKLNASADELSRLAAVSPSAALALNAFARFGEVIPAVDMRSGSLFAPGIPTGDEANAIIARSSDEDAELAASAKGLALKVEYATQVVADGRAILTITPWAIDAAGRSEHRADAAVAVDLALLDGRTAVVDAVGREAPVYRMTGYRILD</sequence>
<keyword evidence="1" id="KW-0732">Signal</keyword>
<evidence type="ECO:0000313" key="2">
    <source>
        <dbReference type="EMBL" id="TDR36979.1"/>
    </source>
</evidence>
<evidence type="ECO:0000256" key="1">
    <source>
        <dbReference type="SAM" id="SignalP"/>
    </source>
</evidence>
<gene>
    <name evidence="2" type="ORF">DFR29_12615</name>
</gene>
<protein>
    <submittedName>
        <fullName evidence="2">Uncharacterized protein</fullName>
    </submittedName>
</protein>
<dbReference type="Proteomes" id="UP000295293">
    <property type="component" value="Unassembled WGS sequence"/>
</dbReference>
<proteinExistence type="predicted"/>
<dbReference type="AlphaFoldDB" id="A0A4R6YJ48"/>
<reference evidence="2 3" key="1">
    <citation type="submission" date="2019-03" db="EMBL/GenBank/DDBJ databases">
        <title>Genomic Encyclopedia of Type Strains, Phase IV (KMG-IV): sequencing the most valuable type-strain genomes for metagenomic binning, comparative biology and taxonomic classification.</title>
        <authorList>
            <person name="Goeker M."/>
        </authorList>
    </citation>
    <scope>NUCLEOTIDE SEQUENCE [LARGE SCALE GENOMIC DNA]</scope>
    <source>
        <strain evidence="2 3">DSM 21667</strain>
    </source>
</reference>
<comment type="caution">
    <text evidence="2">The sequence shown here is derived from an EMBL/GenBank/DDBJ whole genome shotgun (WGS) entry which is preliminary data.</text>
</comment>